<evidence type="ECO:0000313" key="1">
    <source>
        <dbReference type="EMBL" id="GAN81989.1"/>
    </source>
</evidence>
<gene>
    <name evidence="1" type="ORF">Aam_135_009</name>
</gene>
<accession>A0A0D6PMF4</accession>
<dbReference type="GO" id="GO:0003746">
    <property type="term" value="F:translation elongation factor activity"/>
    <property type="evidence" value="ECO:0007669"/>
    <property type="project" value="UniProtKB-KW"/>
</dbReference>
<dbReference type="InterPro" id="IPR025103">
    <property type="entry name" value="DUF4011"/>
</dbReference>
<dbReference type="STRING" id="1120923.SAMN02746095_02110"/>
<sequence>MALDEARRLDPAWIALGQEEEDVTSDKSLRLDRTIRDRVRSEMGLPPAKGGRLASIADWARLNGIEPTFDLPHPVIDEDESDDADKEIQTLLLPDNLQGKLAGVLDETRTAQQEMGVNLLHLAIGFLEWVETPQAEKSMIAPLLLYPVELDRKPMKAKGQYRYYLRGDAEPMINITLLQRLAQDYNLIVPPLEEGDTAESYMARMTKVIEGLPRWRVRRFSTLGLFSFSRLVMFNDLAPERWGG</sequence>
<reference evidence="1 2" key="1">
    <citation type="submission" date="2012-11" db="EMBL/GenBank/DDBJ databases">
        <title>Whole genome sequence of Acidocella aminolytica 101 = DSM 11237.</title>
        <authorList>
            <person name="Azuma Y."/>
            <person name="Higashiura N."/>
            <person name="Hirakawa H."/>
            <person name="Matsushita K."/>
        </authorList>
    </citation>
    <scope>NUCLEOTIDE SEQUENCE [LARGE SCALE GENOMIC DNA]</scope>
    <source>
        <strain evidence="2">101 / DSM 11237</strain>
    </source>
</reference>
<dbReference type="AlphaFoldDB" id="A0A0D6PMF4"/>
<evidence type="ECO:0000313" key="2">
    <source>
        <dbReference type="Proteomes" id="UP000032668"/>
    </source>
</evidence>
<dbReference type="Pfam" id="PF13195">
    <property type="entry name" value="DUF4011"/>
    <property type="match status" value="1"/>
</dbReference>
<comment type="caution">
    <text evidence="1">The sequence shown here is derived from an EMBL/GenBank/DDBJ whole genome shotgun (WGS) entry which is preliminary data.</text>
</comment>
<keyword evidence="1" id="KW-0251">Elongation factor</keyword>
<name>A0A0D6PMF4_9PROT</name>
<dbReference type="Proteomes" id="UP000032668">
    <property type="component" value="Unassembled WGS sequence"/>
</dbReference>
<keyword evidence="2" id="KW-1185">Reference proteome</keyword>
<protein>
    <submittedName>
        <fullName evidence="1">Transcription elongation factor GreA/GreB</fullName>
    </submittedName>
</protein>
<dbReference type="EMBL" id="BANC01000133">
    <property type="protein sequence ID" value="GAN81989.1"/>
    <property type="molecule type" value="Genomic_DNA"/>
</dbReference>
<organism evidence="1 2">
    <name type="scientific">Acidocella aminolytica 101 = DSM 11237</name>
    <dbReference type="NCBI Taxonomy" id="1120923"/>
    <lineage>
        <taxon>Bacteria</taxon>
        <taxon>Pseudomonadati</taxon>
        <taxon>Pseudomonadota</taxon>
        <taxon>Alphaproteobacteria</taxon>
        <taxon>Acetobacterales</taxon>
        <taxon>Acidocellaceae</taxon>
        <taxon>Acidocella</taxon>
    </lineage>
</organism>
<keyword evidence="1" id="KW-0648">Protein biosynthesis</keyword>
<proteinExistence type="predicted"/>